<evidence type="ECO:0000313" key="1">
    <source>
        <dbReference type="EMBL" id="GFY40891.1"/>
    </source>
</evidence>
<dbReference type="EMBL" id="BMAV01002166">
    <property type="protein sequence ID" value="GFY40891.1"/>
    <property type="molecule type" value="Genomic_DNA"/>
</dbReference>
<evidence type="ECO:0000313" key="2">
    <source>
        <dbReference type="Proteomes" id="UP000886998"/>
    </source>
</evidence>
<proteinExistence type="predicted"/>
<name>A0A8X7BQF5_9ARAC</name>
<feature type="non-terminal residue" evidence="1">
    <location>
        <position position="1"/>
    </location>
</feature>
<gene>
    <name evidence="1" type="ORF">TNIN_375801</name>
</gene>
<keyword evidence="2" id="KW-1185">Reference proteome</keyword>
<dbReference type="Proteomes" id="UP000886998">
    <property type="component" value="Unassembled WGS sequence"/>
</dbReference>
<protein>
    <submittedName>
        <fullName evidence="1">Uncharacterized protein</fullName>
    </submittedName>
</protein>
<dbReference type="AlphaFoldDB" id="A0A8X7BQF5"/>
<reference evidence="1" key="1">
    <citation type="submission" date="2020-08" db="EMBL/GenBank/DDBJ databases">
        <title>Multicomponent nature underlies the extraordinary mechanical properties of spider dragline silk.</title>
        <authorList>
            <person name="Kono N."/>
            <person name="Nakamura H."/>
            <person name="Mori M."/>
            <person name="Yoshida Y."/>
            <person name="Ohtoshi R."/>
            <person name="Malay A.D."/>
            <person name="Moran D.A.P."/>
            <person name="Tomita M."/>
            <person name="Numata K."/>
            <person name="Arakawa K."/>
        </authorList>
    </citation>
    <scope>NUCLEOTIDE SEQUENCE</scope>
</reference>
<sequence length="88" mass="9763">LRYDRALNIDGGVHCNCNVGTLREILGRPCVAGYHQRDDCRLPNDKSFCQRNSRNCGNESFGQLLSPTLCGVGMQSKVAYGGPKEFHF</sequence>
<organism evidence="1 2">
    <name type="scientific">Trichonephila inaurata madagascariensis</name>
    <dbReference type="NCBI Taxonomy" id="2747483"/>
    <lineage>
        <taxon>Eukaryota</taxon>
        <taxon>Metazoa</taxon>
        <taxon>Ecdysozoa</taxon>
        <taxon>Arthropoda</taxon>
        <taxon>Chelicerata</taxon>
        <taxon>Arachnida</taxon>
        <taxon>Araneae</taxon>
        <taxon>Araneomorphae</taxon>
        <taxon>Entelegynae</taxon>
        <taxon>Araneoidea</taxon>
        <taxon>Nephilidae</taxon>
        <taxon>Trichonephila</taxon>
        <taxon>Trichonephila inaurata</taxon>
    </lineage>
</organism>
<comment type="caution">
    <text evidence="1">The sequence shown here is derived from an EMBL/GenBank/DDBJ whole genome shotgun (WGS) entry which is preliminary data.</text>
</comment>
<accession>A0A8X7BQF5</accession>